<feature type="transmembrane region" description="Helical" evidence="5">
    <location>
        <begin position="117"/>
        <end position="136"/>
    </location>
</feature>
<evidence type="ECO:0000256" key="5">
    <source>
        <dbReference type="RuleBase" id="RU363032"/>
    </source>
</evidence>
<keyword evidence="4 5" id="KW-0472">Membrane</keyword>
<dbReference type="InterPro" id="IPR000515">
    <property type="entry name" value="MetI-like"/>
</dbReference>
<dbReference type="AlphaFoldDB" id="A0A7I8DHJ7"/>
<feature type="transmembrane region" description="Helical" evidence="5">
    <location>
        <begin position="178"/>
        <end position="196"/>
    </location>
</feature>
<evidence type="ECO:0000256" key="1">
    <source>
        <dbReference type="ARBA" id="ARBA00004141"/>
    </source>
</evidence>
<name>A0A7I8DHJ7_9FIRM</name>
<organism evidence="7 8">
    <name type="scientific">Anaerocolumna chitinilytica</name>
    <dbReference type="NCBI Taxonomy" id="1727145"/>
    <lineage>
        <taxon>Bacteria</taxon>
        <taxon>Bacillati</taxon>
        <taxon>Bacillota</taxon>
        <taxon>Clostridia</taxon>
        <taxon>Lachnospirales</taxon>
        <taxon>Lachnospiraceae</taxon>
        <taxon>Anaerocolumna</taxon>
    </lineage>
</organism>
<evidence type="ECO:0000313" key="7">
    <source>
        <dbReference type="EMBL" id="BCJ97909.1"/>
    </source>
</evidence>
<keyword evidence="3 5" id="KW-1133">Transmembrane helix</keyword>
<feature type="transmembrane region" description="Helical" evidence="5">
    <location>
        <begin position="40"/>
        <end position="64"/>
    </location>
</feature>
<dbReference type="EMBL" id="AP023368">
    <property type="protein sequence ID" value="BCJ97909.1"/>
    <property type="molecule type" value="Genomic_DNA"/>
</dbReference>
<dbReference type="GO" id="GO:0055085">
    <property type="term" value="P:transmembrane transport"/>
    <property type="evidence" value="ECO:0007669"/>
    <property type="project" value="InterPro"/>
</dbReference>
<dbReference type="PANTHER" id="PTHR43496:SF1">
    <property type="entry name" value="POLYGALACTURONAN_RHAMNOGALACTURONAN TRANSPORT SYSTEM PERMEASE PROTEIN YTEP"/>
    <property type="match status" value="1"/>
</dbReference>
<dbReference type="Pfam" id="PF00528">
    <property type="entry name" value="BPD_transp_1"/>
    <property type="match status" value="1"/>
</dbReference>
<reference evidence="7 8" key="1">
    <citation type="submission" date="2020-08" db="EMBL/GenBank/DDBJ databases">
        <title>Draft genome sequencing of an Anaerocolumna strain isolated from anoxic soil subjected to BSD treatment.</title>
        <authorList>
            <person name="Uek A."/>
            <person name="Tonouchi A."/>
        </authorList>
    </citation>
    <scope>NUCLEOTIDE SEQUENCE [LARGE SCALE GENOMIC DNA]</scope>
    <source>
        <strain evidence="7 8">CTTW</strain>
    </source>
</reference>
<dbReference type="KEGG" id="acht:bsdcttw_09500"/>
<gene>
    <name evidence="7" type="ORF">bsdcttw_09500</name>
</gene>
<evidence type="ECO:0000313" key="8">
    <source>
        <dbReference type="Proteomes" id="UP000515703"/>
    </source>
</evidence>
<evidence type="ECO:0000256" key="4">
    <source>
        <dbReference type="ARBA" id="ARBA00023136"/>
    </source>
</evidence>
<dbReference type="PANTHER" id="PTHR43496">
    <property type="entry name" value="PROTEIN LPLB"/>
    <property type="match status" value="1"/>
</dbReference>
<dbReference type="SUPFAM" id="SSF161098">
    <property type="entry name" value="MetI-like"/>
    <property type="match status" value="1"/>
</dbReference>
<dbReference type="CDD" id="cd06261">
    <property type="entry name" value="TM_PBP2"/>
    <property type="match status" value="1"/>
</dbReference>
<feature type="domain" description="ABC transmembrane type-1" evidence="6">
    <location>
        <begin position="36"/>
        <end position="253"/>
    </location>
</feature>
<dbReference type="Proteomes" id="UP000515703">
    <property type="component" value="Chromosome"/>
</dbReference>
<dbReference type="GO" id="GO:0005886">
    <property type="term" value="C:plasma membrane"/>
    <property type="evidence" value="ECO:0007669"/>
    <property type="project" value="UniProtKB-SubCell"/>
</dbReference>
<keyword evidence="5" id="KW-0813">Transport</keyword>
<keyword evidence="2 5" id="KW-0812">Transmembrane</keyword>
<proteinExistence type="inferred from homology"/>
<comment type="subcellular location">
    <subcellularLocation>
        <location evidence="5">Cell membrane</location>
        <topology evidence="5">Multi-pass membrane protein</topology>
    </subcellularLocation>
    <subcellularLocation>
        <location evidence="1">Membrane</location>
        <topology evidence="1">Multi-pass membrane protein</topology>
    </subcellularLocation>
</comment>
<feature type="transmembrane region" description="Helical" evidence="5">
    <location>
        <begin position="232"/>
        <end position="257"/>
    </location>
</feature>
<dbReference type="Gene3D" id="1.10.3720.10">
    <property type="entry name" value="MetI-like"/>
    <property type="match status" value="1"/>
</dbReference>
<keyword evidence="8" id="KW-1185">Reference proteome</keyword>
<comment type="similarity">
    <text evidence="5">Belongs to the binding-protein-dependent transport system permease family.</text>
</comment>
<feature type="transmembrane region" description="Helical" evidence="5">
    <location>
        <begin position="76"/>
        <end position="97"/>
    </location>
</feature>
<protein>
    <submittedName>
        <fullName evidence="7">Sugar ABC transporter permease</fullName>
    </submittedName>
</protein>
<evidence type="ECO:0000259" key="6">
    <source>
        <dbReference type="PROSITE" id="PS50928"/>
    </source>
</evidence>
<evidence type="ECO:0000256" key="2">
    <source>
        <dbReference type="ARBA" id="ARBA00022692"/>
    </source>
</evidence>
<accession>A0A7I8DHJ7</accession>
<dbReference type="PROSITE" id="PS50928">
    <property type="entry name" value="ABC_TM1"/>
    <property type="match status" value="1"/>
</dbReference>
<dbReference type="InterPro" id="IPR035906">
    <property type="entry name" value="MetI-like_sf"/>
</dbReference>
<evidence type="ECO:0000256" key="3">
    <source>
        <dbReference type="ARBA" id="ARBA00022989"/>
    </source>
</evidence>
<sequence length="266" mass="29921">MAFQNFRPAKGYNGSEFVGLKQFKFLFNEPDFWLSFRNTLGMSILSLVFGFISAIVFALLLNEIRMLGFKKLTQTISYLPHFLSWVIVCSLITNILSSSDGMLNNLLLGLGIIDKPILWLGVKKYFWWIVAFSNVWKEMGWNSIIYIAAMSGIDSALYEAAEIDGANRYRRMWHVTLPGIRSTIIVIMIMNLGWILNSGFEVQYLLGRGLVQDVAQTLDIFVLKYGISNGNYSLATAAGIFKSVISIALVMSANYLASKFGEDNLI</sequence>
<reference evidence="7 8" key="2">
    <citation type="submission" date="2020-08" db="EMBL/GenBank/DDBJ databases">
        <authorList>
            <person name="Ueki A."/>
            <person name="Tonouchi A."/>
        </authorList>
    </citation>
    <scope>NUCLEOTIDE SEQUENCE [LARGE SCALE GENOMIC DNA]</scope>
    <source>
        <strain evidence="7 8">CTTW</strain>
    </source>
</reference>